<dbReference type="PANTHER" id="PTHR34835:SF90">
    <property type="entry name" value="AMINOTRANSFERASE-LIKE PLANT MOBILE DOMAIN-CONTAINING PROTEIN"/>
    <property type="match status" value="1"/>
</dbReference>
<dbReference type="Proteomes" id="UP000245207">
    <property type="component" value="Unassembled WGS sequence"/>
</dbReference>
<name>A0A2U1M0Y8_ARTAN</name>
<feature type="region of interest" description="Disordered" evidence="1">
    <location>
        <begin position="744"/>
        <end position="774"/>
    </location>
</feature>
<dbReference type="Gene3D" id="3.40.395.10">
    <property type="entry name" value="Adenoviral Proteinase, Chain A"/>
    <property type="match status" value="2"/>
</dbReference>
<evidence type="ECO:0008006" key="4">
    <source>
        <dbReference type="Google" id="ProtNLM"/>
    </source>
</evidence>
<dbReference type="PANTHER" id="PTHR34835">
    <property type="entry name" value="OS07G0283600 PROTEIN-RELATED"/>
    <property type="match status" value="1"/>
</dbReference>
<feature type="region of interest" description="Disordered" evidence="1">
    <location>
        <begin position="315"/>
        <end position="340"/>
    </location>
</feature>
<sequence>MEGTKRTRESGRLRKLKKATDIGAGSSNAKPVNRNPTSQKTTSTYPVLQTRSSPKTLYNTISTLKPTQIACIEQLGFGNLVEFKVDGIPSKLGCYVVDMFDAENKKINLVEGSLEITKDLISDMLGIRNEGIDIMDEKVNINKEMISSWMEQYDNPKNIKPSDLKDRIRKSNCADMNFKLNFIVLFTSLMGHIKPKGLAYVDGTKCNSLSVGRKRPPTSVWTYELLSERETEEINSGGFGFGEIEGPFVEQEDPMPDTIEGYLWKLNKYVNSISKERYGFEKTLAAAEHMFPGERKLAGFFEKYMDVLNYQGGRNQGSVTEKVSDANRAEEAEEDVQNKEGASLGSVEAMIFEGVQSLGDGDADIGSAESGKVNADGLDAQTYNMGPETQMLANALVDNLSFSGFDSPEYIMGIQTQKEVERRVDEVDAAIERSKFFDMFDGPSFSLGFTQPSEDLDEQVVTPVATKPVPNLAIETSNPVPIRVCPPVTVVGNFKRDKGKRVGPLSDAKRSPFTTRVVDINGSLNAEEKRVAKYLFKTIEDDTSDPLFRTITGQQSTRVQLESLDEYEFVENNILDTWGAALNYMEDYRSKESPFRMFLPTFVVDYKVYNQLRSPDGRFESFMEYGAVAMEKDSKWKLSKDIDIVFIPVDNGGHKFLFIADLKRSSVLLINHHKKEKIVKKSKSNKIGMCDDVTVATMLRDDFGRYLMLKNHNKAKTMIGSELEVGLRIRGRAKGKTKVEEMDYYDDPKDTFPSSGTKRTRESSRLRKLKKATEDGVGQSEVCEPLSVKKLKSNDLGAGSSNANKKVSVNKKKVCASKCEPVNRNRISQKTTSTYPVLPTRSSPKTLYNTISTLKPTQIACIEQLGFGNLVEFKVDGIPSKLGCYVVDMFDAENRKIKLVEGSLEITKDLISDMLGIRNEGIDIMDEKVNINKEMISSWMEQYDNPKNIKPSDLKDRIRKSNCADMNFKLNFIVLFTSLIGHIKPKGVCDLKVLDYISPDTNMASINWCTYVWNCLHSCKNGWEKGQKNNYFRGPLTFLTASSGQGAYTQTHFESDPTQLAYVDGTKCNSLSVGRKRPPTSVWTYELLSKRETEEINSGGFGFGEIEGPFVEQEDPMPDTIEGYLWKLNKYVNSISKERYGFEKTLAAAEHMFPGERKLAGFLKKYMDVLNYQGGRNQGSVNEKVSDANRAEEAEEDVQNKEGASLRSVEAMIFEGVQSLGDGDADIGSAESGKVNADGLDAQTYNMGPETQMLANALVDNLSFSGFDSPEYVMGIQTQKEVERRVDEVDAAIERSKFFDMFDGPSFSLGFTQPSEDLDEQVVTPVATKPVPNLAIETSNPVPIRVCPPVTVVGNFKRDKGKRVGPLSDAKRSPFTTRVVDINGSLNAEEKRVAKYLFKTIEDDTSDPLFRIITGQQSTRVQLESLDEYEFVENNILDTWGAVLNYMEDYRSKESPFRMFLPTFVVDYKVYNQLRSPDGRFESFMEYGGVAMEKDSKWKLSKDIDIVFIPVDNGGHKFLFVADLKRSSVLLINHHMKEKIVKKSKSNKIGMCDDVTVATILRDDFGRYLMLKNHNKAKTMIGSELEVGAFEWPTNNMETESGIVVMRHMETCMGIGLDKLNCGLAGDTRKLKKQLSNLRTRYASKILLSECNIFKERVIQKMSGIAVGGGVGMKPPKVPIKGN</sequence>
<organism evidence="2 3">
    <name type="scientific">Artemisia annua</name>
    <name type="common">Sweet wormwood</name>
    <dbReference type="NCBI Taxonomy" id="35608"/>
    <lineage>
        <taxon>Eukaryota</taxon>
        <taxon>Viridiplantae</taxon>
        <taxon>Streptophyta</taxon>
        <taxon>Embryophyta</taxon>
        <taxon>Tracheophyta</taxon>
        <taxon>Spermatophyta</taxon>
        <taxon>Magnoliopsida</taxon>
        <taxon>eudicotyledons</taxon>
        <taxon>Gunneridae</taxon>
        <taxon>Pentapetalae</taxon>
        <taxon>asterids</taxon>
        <taxon>campanulids</taxon>
        <taxon>Asterales</taxon>
        <taxon>Asteraceae</taxon>
        <taxon>Asteroideae</taxon>
        <taxon>Anthemideae</taxon>
        <taxon>Artemisiinae</taxon>
        <taxon>Artemisia</taxon>
    </lineage>
</organism>
<evidence type="ECO:0000313" key="2">
    <source>
        <dbReference type="EMBL" id="PWA54932.1"/>
    </source>
</evidence>
<feature type="compositionally biased region" description="Basic and acidic residues" evidence="1">
    <location>
        <begin position="1"/>
        <end position="12"/>
    </location>
</feature>
<keyword evidence="3" id="KW-1185">Reference proteome</keyword>
<evidence type="ECO:0000313" key="3">
    <source>
        <dbReference type="Proteomes" id="UP000245207"/>
    </source>
</evidence>
<protein>
    <recommendedName>
        <fullName evidence="4">Ulp1 protease family, C-terminal catalytic domain-containing protein</fullName>
    </recommendedName>
</protein>
<accession>A0A2U1M0Y8</accession>
<gene>
    <name evidence="2" type="ORF">CTI12_AA431800</name>
</gene>
<evidence type="ECO:0000256" key="1">
    <source>
        <dbReference type="SAM" id="MobiDB-lite"/>
    </source>
</evidence>
<reference evidence="2 3" key="1">
    <citation type="journal article" date="2018" name="Mol. Plant">
        <title>The genome of Artemisia annua provides insight into the evolution of Asteraceae family and artemisinin biosynthesis.</title>
        <authorList>
            <person name="Shen Q."/>
            <person name="Zhang L."/>
            <person name="Liao Z."/>
            <person name="Wang S."/>
            <person name="Yan T."/>
            <person name="Shi P."/>
            <person name="Liu M."/>
            <person name="Fu X."/>
            <person name="Pan Q."/>
            <person name="Wang Y."/>
            <person name="Lv Z."/>
            <person name="Lu X."/>
            <person name="Zhang F."/>
            <person name="Jiang W."/>
            <person name="Ma Y."/>
            <person name="Chen M."/>
            <person name="Hao X."/>
            <person name="Li L."/>
            <person name="Tang Y."/>
            <person name="Lv G."/>
            <person name="Zhou Y."/>
            <person name="Sun X."/>
            <person name="Brodelius P.E."/>
            <person name="Rose J.K.C."/>
            <person name="Tang K."/>
        </authorList>
    </citation>
    <scope>NUCLEOTIDE SEQUENCE [LARGE SCALE GENOMIC DNA]</scope>
    <source>
        <strain evidence="3">cv. Huhao1</strain>
        <tissue evidence="2">Leaf</tissue>
    </source>
</reference>
<feature type="region of interest" description="Disordered" evidence="1">
    <location>
        <begin position="1"/>
        <end position="47"/>
    </location>
</feature>
<comment type="caution">
    <text evidence="2">The sequence shown here is derived from an EMBL/GenBank/DDBJ whole genome shotgun (WGS) entry which is preliminary data.</text>
</comment>
<dbReference type="EMBL" id="PKPP01006917">
    <property type="protein sequence ID" value="PWA54932.1"/>
    <property type="molecule type" value="Genomic_DNA"/>
</dbReference>
<proteinExistence type="predicted"/>
<feature type="compositionally biased region" description="Polar residues" evidence="1">
    <location>
        <begin position="25"/>
        <end position="47"/>
    </location>
</feature>
<dbReference type="PROSITE" id="PS50276">
    <property type="entry name" value="PANCREATIC_HORMONE_2"/>
    <property type="match status" value="2"/>
</dbReference>
<feature type="region of interest" description="Disordered" evidence="1">
    <location>
        <begin position="1177"/>
        <end position="1202"/>
    </location>
</feature>